<gene>
    <name evidence="1" type="ORF">HPB47_001376</name>
</gene>
<sequence length="99" mass="10135">MGPVVVVPSVPLRKNAAKYTKEREEKNPSALLPPGGESSKFGAPSDVRRPPVSPVRGVCEWSGEPAGRPRAGRAAAIGRIEAPGAPRAMSGPGPEPAGC</sequence>
<comment type="caution">
    <text evidence="1">The sequence shown here is derived from an EMBL/GenBank/DDBJ whole genome shotgun (WGS) entry which is preliminary data.</text>
</comment>
<organism evidence="1 2">
    <name type="scientific">Ixodes persulcatus</name>
    <name type="common">Taiga tick</name>
    <dbReference type="NCBI Taxonomy" id="34615"/>
    <lineage>
        <taxon>Eukaryota</taxon>
        <taxon>Metazoa</taxon>
        <taxon>Ecdysozoa</taxon>
        <taxon>Arthropoda</taxon>
        <taxon>Chelicerata</taxon>
        <taxon>Arachnida</taxon>
        <taxon>Acari</taxon>
        <taxon>Parasitiformes</taxon>
        <taxon>Ixodida</taxon>
        <taxon>Ixodoidea</taxon>
        <taxon>Ixodidae</taxon>
        <taxon>Ixodinae</taxon>
        <taxon>Ixodes</taxon>
    </lineage>
</organism>
<evidence type="ECO:0000313" key="2">
    <source>
        <dbReference type="Proteomes" id="UP000805193"/>
    </source>
</evidence>
<reference evidence="1 2" key="1">
    <citation type="journal article" date="2020" name="Cell">
        <title>Large-Scale Comparative Analyses of Tick Genomes Elucidate Their Genetic Diversity and Vector Capacities.</title>
        <authorList>
            <consortium name="Tick Genome and Microbiome Consortium (TIGMIC)"/>
            <person name="Jia N."/>
            <person name="Wang J."/>
            <person name="Shi W."/>
            <person name="Du L."/>
            <person name="Sun Y."/>
            <person name="Zhan W."/>
            <person name="Jiang J.F."/>
            <person name="Wang Q."/>
            <person name="Zhang B."/>
            <person name="Ji P."/>
            <person name="Bell-Sakyi L."/>
            <person name="Cui X.M."/>
            <person name="Yuan T.T."/>
            <person name="Jiang B.G."/>
            <person name="Yang W.F."/>
            <person name="Lam T.T."/>
            <person name="Chang Q.C."/>
            <person name="Ding S.J."/>
            <person name="Wang X.J."/>
            <person name="Zhu J.G."/>
            <person name="Ruan X.D."/>
            <person name="Zhao L."/>
            <person name="Wei J.T."/>
            <person name="Ye R.Z."/>
            <person name="Que T.C."/>
            <person name="Du C.H."/>
            <person name="Zhou Y.H."/>
            <person name="Cheng J.X."/>
            <person name="Dai P.F."/>
            <person name="Guo W.B."/>
            <person name="Han X.H."/>
            <person name="Huang E.J."/>
            <person name="Li L.F."/>
            <person name="Wei W."/>
            <person name="Gao Y.C."/>
            <person name="Liu J.Z."/>
            <person name="Shao H.Z."/>
            <person name="Wang X."/>
            <person name="Wang C.C."/>
            <person name="Yang T.C."/>
            <person name="Huo Q.B."/>
            <person name="Li W."/>
            <person name="Chen H.Y."/>
            <person name="Chen S.E."/>
            <person name="Zhou L.G."/>
            <person name="Ni X.B."/>
            <person name="Tian J.H."/>
            <person name="Sheng Y."/>
            <person name="Liu T."/>
            <person name="Pan Y.S."/>
            <person name="Xia L.Y."/>
            <person name="Li J."/>
            <person name="Zhao F."/>
            <person name="Cao W.C."/>
        </authorList>
    </citation>
    <scope>NUCLEOTIDE SEQUENCE [LARGE SCALE GENOMIC DNA]</scope>
    <source>
        <strain evidence="1">Iper-2018</strain>
    </source>
</reference>
<keyword evidence="2" id="KW-1185">Reference proteome</keyword>
<dbReference type="EMBL" id="JABSTQ010010176">
    <property type="protein sequence ID" value="KAG0422816.1"/>
    <property type="molecule type" value="Genomic_DNA"/>
</dbReference>
<accession>A0AC60PQP9</accession>
<evidence type="ECO:0000313" key="1">
    <source>
        <dbReference type="EMBL" id="KAG0422816.1"/>
    </source>
</evidence>
<protein>
    <submittedName>
        <fullName evidence="1">Uncharacterized protein</fullName>
    </submittedName>
</protein>
<dbReference type="Proteomes" id="UP000805193">
    <property type="component" value="Unassembled WGS sequence"/>
</dbReference>
<proteinExistence type="predicted"/>
<name>A0AC60PQP9_IXOPE</name>